<evidence type="ECO:0000256" key="5">
    <source>
        <dbReference type="ARBA" id="ARBA00022519"/>
    </source>
</evidence>
<dbReference type="Pfam" id="PF00015">
    <property type="entry name" value="MCPsignal"/>
    <property type="match status" value="1"/>
</dbReference>
<evidence type="ECO:0000256" key="8">
    <source>
        <dbReference type="ARBA" id="ARBA00023136"/>
    </source>
</evidence>
<feature type="compositionally biased region" description="Low complexity" evidence="12">
    <location>
        <begin position="524"/>
        <end position="533"/>
    </location>
</feature>
<dbReference type="Gene3D" id="1.10.287.950">
    <property type="entry name" value="Methyl-accepting chemotaxis protein"/>
    <property type="match status" value="1"/>
</dbReference>
<keyword evidence="6 13" id="KW-0812">Transmembrane</keyword>
<dbReference type="Proteomes" id="UP000619976">
    <property type="component" value="Unassembled WGS sequence"/>
</dbReference>
<dbReference type="InterPro" id="IPR035440">
    <property type="entry name" value="4HB_MCP_dom_sf"/>
</dbReference>
<dbReference type="CDD" id="cd19407">
    <property type="entry name" value="Tar_Tsr_sensor"/>
    <property type="match status" value="1"/>
</dbReference>
<keyword evidence="4" id="KW-0145">Chemotaxis</keyword>
<dbReference type="SMART" id="SM00319">
    <property type="entry name" value="TarH"/>
    <property type="match status" value="1"/>
</dbReference>
<evidence type="ECO:0000256" key="2">
    <source>
        <dbReference type="ARBA" id="ARBA00022475"/>
    </source>
</evidence>
<evidence type="ECO:0000256" key="1">
    <source>
        <dbReference type="ARBA" id="ARBA00004429"/>
    </source>
</evidence>
<protein>
    <submittedName>
        <fullName evidence="16">Methyl-accepting chemotaxis protein I</fullName>
    </submittedName>
    <submittedName>
        <fullName evidence="17">Tar ligand binding domain-containing protein</fullName>
    </submittedName>
</protein>
<dbReference type="PRINTS" id="PR00260">
    <property type="entry name" value="CHEMTRNSDUCR"/>
</dbReference>
<evidence type="ECO:0000259" key="14">
    <source>
        <dbReference type="PROSITE" id="PS50111"/>
    </source>
</evidence>
<dbReference type="InterPro" id="IPR004090">
    <property type="entry name" value="Chemotax_Me-accpt_rcpt"/>
</dbReference>
<dbReference type="SUPFAM" id="SSF47170">
    <property type="entry name" value="Aspartate receptor, ligand-binding domain"/>
    <property type="match status" value="1"/>
</dbReference>
<comment type="subcellular location">
    <subcellularLocation>
        <location evidence="1">Cell inner membrane</location>
        <topology evidence="1">Multi-pass membrane protein</topology>
    </subcellularLocation>
</comment>
<dbReference type="GO" id="GO:0007165">
    <property type="term" value="P:signal transduction"/>
    <property type="evidence" value="ECO:0007669"/>
    <property type="project" value="UniProtKB-KW"/>
</dbReference>
<evidence type="ECO:0000256" key="4">
    <source>
        <dbReference type="ARBA" id="ARBA00022500"/>
    </source>
</evidence>
<feature type="transmembrane region" description="Helical" evidence="13">
    <location>
        <begin position="190"/>
        <end position="211"/>
    </location>
</feature>
<dbReference type="Pfam" id="PF00672">
    <property type="entry name" value="HAMP"/>
    <property type="match status" value="1"/>
</dbReference>
<dbReference type="InterPro" id="IPR004089">
    <property type="entry name" value="MCPsignal_dom"/>
</dbReference>
<dbReference type="GO" id="GO:0004888">
    <property type="term" value="F:transmembrane signaling receptor activity"/>
    <property type="evidence" value="ECO:0007669"/>
    <property type="project" value="InterPro"/>
</dbReference>
<dbReference type="PANTHER" id="PTHR43531">
    <property type="entry name" value="PROTEIN ICFG"/>
    <property type="match status" value="1"/>
</dbReference>
<dbReference type="PROSITE" id="PS50111">
    <property type="entry name" value="CHEMOTAXIS_TRANSDUC_2"/>
    <property type="match status" value="1"/>
</dbReference>
<evidence type="ECO:0000256" key="9">
    <source>
        <dbReference type="ARBA" id="ARBA00023224"/>
    </source>
</evidence>
<evidence type="ECO:0000256" key="13">
    <source>
        <dbReference type="SAM" id="Phobius"/>
    </source>
</evidence>
<evidence type="ECO:0000313" key="16">
    <source>
        <dbReference type="EMBL" id="CRL60312.1"/>
    </source>
</evidence>
<keyword evidence="19" id="KW-1185">Reference proteome</keyword>
<feature type="transmembrane region" description="Helical" evidence="13">
    <location>
        <begin position="12"/>
        <end position="35"/>
    </location>
</feature>
<dbReference type="InterPro" id="IPR051310">
    <property type="entry name" value="MCP_chemotaxis"/>
</dbReference>
<feature type="domain" description="Methyl-accepting transducer" evidence="14">
    <location>
        <begin position="274"/>
        <end position="503"/>
    </location>
</feature>
<dbReference type="Gene3D" id="1.20.120.30">
    <property type="entry name" value="Aspartate receptor, ligand-binding domain"/>
    <property type="match status" value="1"/>
</dbReference>
<evidence type="ECO:0000313" key="18">
    <source>
        <dbReference type="Proteomes" id="UP000183920"/>
    </source>
</evidence>
<feature type="domain" description="HAMP" evidence="15">
    <location>
        <begin position="217"/>
        <end position="269"/>
    </location>
</feature>
<dbReference type="Proteomes" id="UP000183920">
    <property type="component" value="Unassembled WGS sequence"/>
</dbReference>
<evidence type="ECO:0000256" key="12">
    <source>
        <dbReference type="SAM" id="MobiDB-lite"/>
    </source>
</evidence>
<dbReference type="SMART" id="SM00283">
    <property type="entry name" value="MA"/>
    <property type="match status" value="1"/>
</dbReference>
<dbReference type="EMBL" id="CVRY01000002">
    <property type="protein sequence ID" value="CRL60312.1"/>
    <property type="molecule type" value="Genomic_DNA"/>
</dbReference>
<evidence type="ECO:0000256" key="7">
    <source>
        <dbReference type="ARBA" id="ARBA00022989"/>
    </source>
</evidence>
<proteinExistence type="inferred from homology"/>
<dbReference type="PANTHER" id="PTHR43531:SF14">
    <property type="entry name" value="METHYL-ACCEPTING CHEMOTAXIS PROTEIN I-RELATED"/>
    <property type="match status" value="1"/>
</dbReference>
<keyword evidence="3" id="KW-0488">Methylation</keyword>
<evidence type="ECO:0000256" key="6">
    <source>
        <dbReference type="ARBA" id="ARBA00022692"/>
    </source>
</evidence>
<dbReference type="PROSITE" id="PS50885">
    <property type="entry name" value="HAMP"/>
    <property type="match status" value="1"/>
</dbReference>
<dbReference type="SMART" id="SM00304">
    <property type="entry name" value="HAMP"/>
    <property type="match status" value="1"/>
</dbReference>
<dbReference type="GO" id="GO:0005886">
    <property type="term" value="C:plasma membrane"/>
    <property type="evidence" value="ECO:0007669"/>
    <property type="project" value="UniProtKB-SubCell"/>
</dbReference>
<keyword evidence="2" id="KW-1003">Cell membrane</keyword>
<reference evidence="18" key="1">
    <citation type="submission" date="2015-06" db="EMBL/GenBank/DDBJ databases">
        <authorList>
            <person name="Urmite Genomes"/>
        </authorList>
    </citation>
    <scope>NUCLEOTIDE SEQUENCE [LARGE SCALE GENOMIC DNA]</scope>
    <source>
        <strain evidence="18">CSUR P1867</strain>
    </source>
</reference>
<dbReference type="AlphaFoldDB" id="A0A0G4Q314"/>
<dbReference type="RefSeq" id="WP_072063122.1">
    <property type="nucleotide sequence ID" value="NZ_CAXOKO010000014.1"/>
</dbReference>
<keyword evidence="9 11" id="KW-0807">Transducer</keyword>
<name>A0A0G4Q314_9GAMM</name>
<dbReference type="InterPro" id="IPR003660">
    <property type="entry name" value="HAMP_dom"/>
</dbReference>
<dbReference type="EMBL" id="JAEKCB010000002">
    <property type="protein sequence ID" value="MBJ2116892.1"/>
    <property type="molecule type" value="Genomic_DNA"/>
</dbReference>
<dbReference type="SUPFAM" id="SSF58104">
    <property type="entry name" value="Methyl-accepting chemotaxis protein (MCP) signaling domain"/>
    <property type="match status" value="1"/>
</dbReference>
<dbReference type="FunFam" id="1.10.287.950:FF:000001">
    <property type="entry name" value="Methyl-accepting chemotaxis sensory transducer"/>
    <property type="match status" value="1"/>
</dbReference>
<dbReference type="CDD" id="cd11386">
    <property type="entry name" value="MCP_signal"/>
    <property type="match status" value="1"/>
</dbReference>
<keyword evidence="5" id="KW-0997">Cell inner membrane</keyword>
<evidence type="ECO:0000313" key="17">
    <source>
        <dbReference type="EMBL" id="MBJ2116892.1"/>
    </source>
</evidence>
<accession>A0A379EN96</accession>
<feature type="region of interest" description="Disordered" evidence="12">
    <location>
        <begin position="519"/>
        <end position="548"/>
    </location>
</feature>
<evidence type="ECO:0000259" key="15">
    <source>
        <dbReference type="PROSITE" id="PS50885"/>
    </source>
</evidence>
<reference evidence="16" key="2">
    <citation type="submission" date="2015-06" db="EMBL/GenBank/DDBJ databases">
        <authorList>
            <person name="Urmite Genomes Urmite Genomes"/>
        </authorList>
    </citation>
    <scope>NUCLEOTIDE SEQUENCE [LARGE SCALE GENOMIC DNA]</scope>
    <source>
        <strain evidence="16">CSUR P1867</strain>
    </source>
</reference>
<keyword evidence="8 13" id="KW-0472">Membrane</keyword>
<evidence type="ECO:0000256" key="11">
    <source>
        <dbReference type="PROSITE-ProRule" id="PRU00284"/>
    </source>
</evidence>
<dbReference type="GO" id="GO:0006935">
    <property type="term" value="P:chemotaxis"/>
    <property type="evidence" value="ECO:0007669"/>
    <property type="project" value="UniProtKB-KW"/>
</dbReference>
<keyword evidence="7 13" id="KW-1133">Transmembrane helix</keyword>
<evidence type="ECO:0000313" key="19">
    <source>
        <dbReference type="Proteomes" id="UP000619976"/>
    </source>
</evidence>
<reference evidence="17 19" key="3">
    <citation type="submission" date="2020-12" db="EMBL/GenBank/DDBJ databases">
        <title>Enhanced detection system for hospital associated transmission using whole genome sequencing surveillance.</title>
        <authorList>
            <person name="Harrison L.H."/>
            <person name="Van Tyne D."/>
            <person name="Marsh J.W."/>
            <person name="Griffith M.P."/>
            <person name="Snyder D.J."/>
            <person name="Cooper V.S."/>
            <person name="Mustapha M."/>
        </authorList>
    </citation>
    <scope>NUCLEOTIDE SEQUENCE [LARGE SCALE GENOMIC DNA]</scope>
    <source>
        <strain evidence="17 19">PR00195</strain>
    </source>
</reference>
<dbReference type="Pfam" id="PF02203">
    <property type="entry name" value="TarH"/>
    <property type="match status" value="1"/>
</dbReference>
<organism evidence="16 18">
    <name type="scientific">Proteus penneri</name>
    <dbReference type="NCBI Taxonomy" id="102862"/>
    <lineage>
        <taxon>Bacteria</taxon>
        <taxon>Pseudomonadati</taxon>
        <taxon>Pseudomonadota</taxon>
        <taxon>Gammaproteobacteria</taxon>
        <taxon>Enterobacterales</taxon>
        <taxon>Morganellaceae</taxon>
        <taxon>Proteus</taxon>
    </lineage>
</organism>
<evidence type="ECO:0000256" key="3">
    <source>
        <dbReference type="ARBA" id="ARBA00022481"/>
    </source>
</evidence>
<sequence length="548" mass="60182">MFRFRKLKISTSLYLLLMMFCVMQLISSGISLGIVHLNNEQITKVDIDTSKRDELGLSWASLIQTRNAINRVAIAVKTEQSTDYIQSIESIALSRLETANTHFQNFLAEINKEAIPTEEKEIVDAVKNDYHVLYGALTELHSMLKNDNFQGFLDQPTERYQTAMENSFNTYMNYVQDEITESIEQGHRSYTIAILMFIGAIAMVIVVSIAAHRWLSFNIIKPFASLSRYFNDVATGKLNREILVFTDDEIGNVFKKLREMRGELARSIRLVRDNSHAMYSGIQEISKGNTDLSSRTEQQAASLEETAASMEELTATVKQNADNALQASKLAESASETAIRGGQITHSVVETMDAITQSSQKIGAIISVIDGIAFQTNILALNAAVEAARAGEQGRGFSVVAGEVRNLAQRSADAAKEIKLLIDESVLRVSQGSQLVNNAGQTMEELVTSVNKVTELMAEIASASDEQSRGIHQVADAVSQMDQVTQQNAALVEQSASAAAALEDQANNLVDAVSAFELPDTDESNNSSSLEGNGLKKADKKSFFKKTH</sequence>
<gene>
    <name evidence="16" type="primary">tsr_2</name>
    <name evidence="16" type="ORF">BN1804_00884</name>
    <name evidence="17" type="ORF">JFQ69_04290</name>
</gene>
<evidence type="ECO:0000256" key="10">
    <source>
        <dbReference type="ARBA" id="ARBA00029447"/>
    </source>
</evidence>
<dbReference type="InterPro" id="IPR003122">
    <property type="entry name" value="Tar_rcpt_lig-bd"/>
</dbReference>
<comment type="similarity">
    <text evidence="10">Belongs to the methyl-accepting chemotaxis (MCP) protein family.</text>
</comment>
<accession>A0A0G4Q314</accession>